<sequence>MQYKIFTAAALSLATLPAYAQSNVSIYGLLDSALVMSQGGPSGTTTKLESGVSNGSRIGFRGTEDLGNGMSALFTLEAGLLLDTGASDQNGTLFGRQAYTGLKGNFGAVTMGRQYTPIYNTLVQVDPFSNNYGGAAGQLMAGEKAGTRMNNTVMYATPTLQGFSAQAAYGFGEVAGNSAKSRQIGGSVSYEAGRLLLRGAFNRTTNATATDSARNVLLIAKYDFGPVIGSIGYGDNKGTGLTDSRDYIVGVTVPFGVQSLMANAVHKTDRANTHLGANQLALVYSYALSKRTNWYMGAAKLSNTRFTTTKFGAGDTEYDLGIKHTF</sequence>
<evidence type="ECO:0000256" key="7">
    <source>
        <dbReference type="ARBA" id="ARBA00023065"/>
    </source>
</evidence>
<keyword evidence="8" id="KW-0626">Porin</keyword>
<evidence type="ECO:0000256" key="9">
    <source>
        <dbReference type="ARBA" id="ARBA00023136"/>
    </source>
</evidence>
<dbReference type="InterPro" id="IPR033900">
    <property type="entry name" value="Gram_neg_porin_domain"/>
</dbReference>
<dbReference type="InterPro" id="IPR002299">
    <property type="entry name" value="Porin_Neis"/>
</dbReference>
<keyword evidence="10" id="KW-0998">Cell outer membrane</keyword>
<comment type="subunit">
    <text evidence="2">Homotrimer.</text>
</comment>
<dbReference type="InterPro" id="IPR050298">
    <property type="entry name" value="Gram-neg_bact_OMP"/>
</dbReference>
<accession>A0A7W2FFF3</accession>
<keyword evidence="6 11" id="KW-0732">Signal</keyword>
<feature type="domain" description="Porin" evidence="12">
    <location>
        <begin position="8"/>
        <end position="304"/>
    </location>
</feature>
<dbReference type="GO" id="GO:0009279">
    <property type="term" value="C:cell outer membrane"/>
    <property type="evidence" value="ECO:0007669"/>
    <property type="project" value="UniProtKB-SubCell"/>
</dbReference>
<evidence type="ECO:0000256" key="4">
    <source>
        <dbReference type="ARBA" id="ARBA00022452"/>
    </source>
</evidence>
<dbReference type="SUPFAM" id="SSF56935">
    <property type="entry name" value="Porins"/>
    <property type="match status" value="1"/>
</dbReference>
<evidence type="ECO:0000256" key="10">
    <source>
        <dbReference type="ARBA" id="ARBA00023237"/>
    </source>
</evidence>
<dbReference type="GO" id="GO:0015288">
    <property type="term" value="F:porin activity"/>
    <property type="evidence" value="ECO:0007669"/>
    <property type="project" value="UniProtKB-KW"/>
</dbReference>
<evidence type="ECO:0000313" key="14">
    <source>
        <dbReference type="Proteomes" id="UP000573499"/>
    </source>
</evidence>
<evidence type="ECO:0000256" key="11">
    <source>
        <dbReference type="SAM" id="SignalP"/>
    </source>
</evidence>
<feature type="chain" id="PRO_5031371978" evidence="11">
    <location>
        <begin position="21"/>
        <end position="326"/>
    </location>
</feature>
<evidence type="ECO:0000256" key="5">
    <source>
        <dbReference type="ARBA" id="ARBA00022692"/>
    </source>
</evidence>
<evidence type="ECO:0000256" key="6">
    <source>
        <dbReference type="ARBA" id="ARBA00022729"/>
    </source>
</evidence>
<dbReference type="InterPro" id="IPR023614">
    <property type="entry name" value="Porin_dom_sf"/>
</dbReference>
<dbReference type="RefSeq" id="WP_182157583.1">
    <property type="nucleotide sequence ID" value="NZ_JACEZU010000021.1"/>
</dbReference>
<name>A0A7W2FFF3_9BURK</name>
<dbReference type="Proteomes" id="UP000573499">
    <property type="component" value="Unassembled WGS sequence"/>
</dbReference>
<dbReference type="Gene3D" id="2.40.160.10">
    <property type="entry name" value="Porin"/>
    <property type="match status" value="1"/>
</dbReference>
<dbReference type="InterPro" id="IPR001702">
    <property type="entry name" value="Porin_Gram-ve"/>
</dbReference>
<organism evidence="13 14">
    <name type="scientific">Rugamonas apoptosis</name>
    <dbReference type="NCBI Taxonomy" id="2758570"/>
    <lineage>
        <taxon>Bacteria</taxon>
        <taxon>Pseudomonadati</taxon>
        <taxon>Pseudomonadota</taxon>
        <taxon>Betaproteobacteria</taxon>
        <taxon>Burkholderiales</taxon>
        <taxon>Oxalobacteraceae</taxon>
        <taxon>Telluria group</taxon>
        <taxon>Rugamonas</taxon>
    </lineage>
</organism>
<dbReference type="GO" id="GO:0034220">
    <property type="term" value="P:monoatomic ion transmembrane transport"/>
    <property type="evidence" value="ECO:0007669"/>
    <property type="project" value="InterPro"/>
</dbReference>
<keyword evidence="4" id="KW-1134">Transmembrane beta strand</keyword>
<keyword evidence="3" id="KW-0813">Transport</keyword>
<keyword evidence="14" id="KW-1185">Reference proteome</keyword>
<reference evidence="13 14" key="1">
    <citation type="submission" date="2020-07" db="EMBL/GenBank/DDBJ databases">
        <title>Novel species isolated from subtropical streams in China.</title>
        <authorList>
            <person name="Lu H."/>
        </authorList>
    </citation>
    <scope>NUCLEOTIDE SEQUENCE [LARGE SCALE GENOMIC DNA]</scope>
    <source>
        <strain evidence="13 14">LX47W</strain>
    </source>
</reference>
<evidence type="ECO:0000256" key="2">
    <source>
        <dbReference type="ARBA" id="ARBA00011233"/>
    </source>
</evidence>
<dbReference type="EMBL" id="JACEZU010000021">
    <property type="protein sequence ID" value="MBA5690659.1"/>
    <property type="molecule type" value="Genomic_DNA"/>
</dbReference>
<proteinExistence type="predicted"/>
<dbReference type="GO" id="GO:0046930">
    <property type="term" value="C:pore complex"/>
    <property type="evidence" value="ECO:0007669"/>
    <property type="project" value="UniProtKB-KW"/>
</dbReference>
<keyword evidence="5" id="KW-0812">Transmembrane</keyword>
<dbReference type="AlphaFoldDB" id="A0A7W2FFF3"/>
<evidence type="ECO:0000259" key="12">
    <source>
        <dbReference type="Pfam" id="PF13609"/>
    </source>
</evidence>
<dbReference type="PRINTS" id="PR00182">
    <property type="entry name" value="ECOLNEIPORIN"/>
</dbReference>
<dbReference type="PANTHER" id="PTHR34501">
    <property type="entry name" value="PROTEIN YDDL-RELATED"/>
    <property type="match status" value="1"/>
</dbReference>
<dbReference type="PANTHER" id="PTHR34501:SF9">
    <property type="entry name" value="MAJOR OUTER MEMBRANE PROTEIN P.IA"/>
    <property type="match status" value="1"/>
</dbReference>
<gene>
    <name evidence="13" type="ORF">H3H39_26840</name>
</gene>
<evidence type="ECO:0000256" key="8">
    <source>
        <dbReference type="ARBA" id="ARBA00023114"/>
    </source>
</evidence>
<protein>
    <submittedName>
        <fullName evidence="13">Porin</fullName>
    </submittedName>
</protein>
<dbReference type="PRINTS" id="PR00184">
    <property type="entry name" value="NEISSPPORIN"/>
</dbReference>
<comment type="subcellular location">
    <subcellularLocation>
        <location evidence="1">Cell outer membrane</location>
        <topology evidence="1">Multi-pass membrane protein</topology>
    </subcellularLocation>
</comment>
<keyword evidence="9" id="KW-0472">Membrane</keyword>
<evidence type="ECO:0000256" key="3">
    <source>
        <dbReference type="ARBA" id="ARBA00022448"/>
    </source>
</evidence>
<evidence type="ECO:0000313" key="13">
    <source>
        <dbReference type="EMBL" id="MBA5690659.1"/>
    </source>
</evidence>
<dbReference type="CDD" id="cd00342">
    <property type="entry name" value="gram_neg_porins"/>
    <property type="match status" value="1"/>
</dbReference>
<evidence type="ECO:0000256" key="1">
    <source>
        <dbReference type="ARBA" id="ARBA00004571"/>
    </source>
</evidence>
<keyword evidence="7" id="KW-0406">Ion transport</keyword>
<feature type="signal peptide" evidence="11">
    <location>
        <begin position="1"/>
        <end position="20"/>
    </location>
</feature>
<comment type="caution">
    <text evidence="13">The sequence shown here is derived from an EMBL/GenBank/DDBJ whole genome shotgun (WGS) entry which is preliminary data.</text>
</comment>
<dbReference type="Pfam" id="PF13609">
    <property type="entry name" value="Porin_4"/>
    <property type="match status" value="1"/>
</dbReference>